<keyword evidence="1" id="KW-0547">Nucleotide-binding</keyword>
<dbReference type="GO" id="GO:0000725">
    <property type="term" value="P:recombinational repair"/>
    <property type="evidence" value="ECO:0007669"/>
    <property type="project" value="TreeGrafter"/>
</dbReference>
<dbReference type="InterPro" id="IPR000212">
    <property type="entry name" value="DNA_helicase_UvrD/REP"/>
</dbReference>
<dbReference type="AlphaFoldDB" id="A0A1J5P538"/>
<evidence type="ECO:0000256" key="1">
    <source>
        <dbReference type="ARBA" id="ARBA00022741"/>
    </source>
</evidence>
<gene>
    <name evidence="6" type="primary">yjcD_3</name>
    <name evidence="6" type="ORF">GALL_521430</name>
</gene>
<dbReference type="Gene3D" id="3.40.50.300">
    <property type="entry name" value="P-loop containing nucleotide triphosphate hydrolases"/>
    <property type="match status" value="1"/>
</dbReference>
<dbReference type="Pfam" id="PF13361">
    <property type="entry name" value="UvrD_C"/>
    <property type="match status" value="1"/>
</dbReference>
<dbReference type="PANTHER" id="PTHR11070:SF2">
    <property type="entry name" value="ATP-DEPENDENT DNA HELICASE SRS2"/>
    <property type="match status" value="1"/>
</dbReference>
<dbReference type="GO" id="GO:0016787">
    <property type="term" value="F:hydrolase activity"/>
    <property type="evidence" value="ECO:0007669"/>
    <property type="project" value="UniProtKB-KW"/>
</dbReference>
<keyword evidence="2 6" id="KW-0378">Hydrolase</keyword>
<dbReference type="GO" id="GO:0005524">
    <property type="term" value="F:ATP binding"/>
    <property type="evidence" value="ECO:0007669"/>
    <property type="project" value="UniProtKB-KW"/>
</dbReference>
<evidence type="ECO:0000256" key="4">
    <source>
        <dbReference type="ARBA" id="ARBA00022840"/>
    </source>
</evidence>
<reference evidence="6" key="1">
    <citation type="submission" date="2016-10" db="EMBL/GenBank/DDBJ databases">
        <title>Sequence of Gallionella enrichment culture.</title>
        <authorList>
            <person name="Poehlein A."/>
            <person name="Muehling M."/>
            <person name="Daniel R."/>
        </authorList>
    </citation>
    <scope>NUCLEOTIDE SEQUENCE</scope>
</reference>
<feature type="domain" description="UvrD-like helicase C-terminal" evidence="5">
    <location>
        <begin position="54"/>
        <end position="119"/>
    </location>
</feature>
<sequence>MSALALTGIVQWLKERARNKFSQNALDLCAAIFEPKDGETLASRARDIRHAARSRKESDAGSGARLMTAHGSKGLEFDAVCVAGVEDGVWPDKKSPVDEERRLFYVAMTRARKQLVLSCETNKIKPSPFLAETGLSIEVDRFGAEN</sequence>
<comment type="caution">
    <text evidence="6">The sequence shown here is derived from an EMBL/GenBank/DDBJ whole genome shotgun (WGS) entry which is preliminary data.</text>
</comment>
<evidence type="ECO:0000256" key="3">
    <source>
        <dbReference type="ARBA" id="ARBA00022806"/>
    </source>
</evidence>
<dbReference type="EMBL" id="MLJW01006708">
    <property type="protein sequence ID" value="OIQ66290.1"/>
    <property type="molecule type" value="Genomic_DNA"/>
</dbReference>
<dbReference type="EC" id="3.6.4.12" evidence="6"/>
<dbReference type="GO" id="GO:0043138">
    <property type="term" value="F:3'-5' DNA helicase activity"/>
    <property type="evidence" value="ECO:0007669"/>
    <property type="project" value="TreeGrafter"/>
</dbReference>
<name>A0A1J5P538_9ZZZZ</name>
<evidence type="ECO:0000313" key="6">
    <source>
        <dbReference type="EMBL" id="OIQ66290.1"/>
    </source>
</evidence>
<dbReference type="InterPro" id="IPR014017">
    <property type="entry name" value="DNA_helicase_UvrD-like_C"/>
</dbReference>
<dbReference type="Gene3D" id="1.10.486.10">
    <property type="entry name" value="PCRA, domain 4"/>
    <property type="match status" value="1"/>
</dbReference>
<dbReference type="PANTHER" id="PTHR11070">
    <property type="entry name" value="UVRD / RECB / PCRA DNA HELICASE FAMILY MEMBER"/>
    <property type="match status" value="1"/>
</dbReference>
<evidence type="ECO:0000256" key="2">
    <source>
        <dbReference type="ARBA" id="ARBA00022801"/>
    </source>
</evidence>
<protein>
    <submittedName>
        <fullName evidence="6">Putative ATP-dependent DNA helicase YjcD</fullName>
        <ecNumber evidence="6">3.6.4.12</ecNumber>
    </submittedName>
</protein>
<evidence type="ECO:0000259" key="5">
    <source>
        <dbReference type="Pfam" id="PF13361"/>
    </source>
</evidence>
<organism evidence="6">
    <name type="scientific">mine drainage metagenome</name>
    <dbReference type="NCBI Taxonomy" id="410659"/>
    <lineage>
        <taxon>unclassified sequences</taxon>
        <taxon>metagenomes</taxon>
        <taxon>ecological metagenomes</taxon>
    </lineage>
</organism>
<proteinExistence type="predicted"/>
<dbReference type="GO" id="GO:0003677">
    <property type="term" value="F:DNA binding"/>
    <property type="evidence" value="ECO:0007669"/>
    <property type="project" value="InterPro"/>
</dbReference>
<dbReference type="InterPro" id="IPR027417">
    <property type="entry name" value="P-loop_NTPase"/>
</dbReference>
<dbReference type="SUPFAM" id="SSF52540">
    <property type="entry name" value="P-loop containing nucleoside triphosphate hydrolases"/>
    <property type="match status" value="1"/>
</dbReference>
<accession>A0A1J5P538</accession>
<keyword evidence="4" id="KW-0067">ATP-binding</keyword>
<keyword evidence="3 6" id="KW-0347">Helicase</keyword>